<reference evidence="1 2" key="1">
    <citation type="journal article" date="2015" name="Genome Biol. Evol.">
        <title>Comparative Genomics of a Bacterivorous Green Alga Reveals Evolutionary Causalities and Consequences of Phago-Mixotrophic Mode of Nutrition.</title>
        <authorList>
            <person name="Burns J.A."/>
            <person name="Paasch A."/>
            <person name="Narechania A."/>
            <person name="Kim E."/>
        </authorList>
    </citation>
    <scope>NUCLEOTIDE SEQUENCE [LARGE SCALE GENOMIC DNA]</scope>
    <source>
        <strain evidence="1 2">PLY_AMNH</strain>
    </source>
</reference>
<keyword evidence="2" id="KW-1185">Reference proteome</keyword>
<name>A0AAE0KSW3_9CHLO</name>
<comment type="caution">
    <text evidence="1">The sequence shown here is derived from an EMBL/GenBank/DDBJ whole genome shotgun (WGS) entry which is preliminary data.</text>
</comment>
<dbReference type="InterPro" id="IPR029058">
    <property type="entry name" value="AB_hydrolase_fold"/>
</dbReference>
<evidence type="ECO:0000313" key="1">
    <source>
        <dbReference type="EMBL" id="KAK3259488.1"/>
    </source>
</evidence>
<dbReference type="Gene3D" id="3.40.50.1820">
    <property type="entry name" value="alpha/beta hydrolase"/>
    <property type="match status" value="1"/>
</dbReference>
<proteinExistence type="predicted"/>
<dbReference type="AlphaFoldDB" id="A0AAE0KSW3"/>
<gene>
    <name evidence="1" type="ORF">CYMTET_31517</name>
</gene>
<dbReference type="EMBL" id="LGRX02018697">
    <property type="protein sequence ID" value="KAK3259488.1"/>
    <property type="molecule type" value="Genomic_DNA"/>
</dbReference>
<accession>A0AAE0KSW3</accession>
<protein>
    <submittedName>
        <fullName evidence="1">Uncharacterized protein</fullName>
    </submittedName>
</protein>
<sequence length="318" mass="35367">MGLSRGPEVVSSVLLQPIDHQVIAAHGGDFLKSMPQTECVVLTRGSWDPPIMDWPMQRSGLGACGLPVVDGVNLPKPLLEALGQETPYMDVPLIVWNNDQEIGTFFAEHGRHSDILGMTSRVFRDYLVKHFDGLKPDWGPKVAALYSDEIEREPMLAYDQIGSDLGVSCGNIEVAKHAGKSFSSPVYSVVMTAALSGRPGGFLSKAYHGLDLELATQSSDKQALARRDVWTAWYVRDIWQSFAEHGDLRRHRWVEVVQPSDVQDSLCNGTSGGPTLLPTYHVMEVANGRPAIPRKNMKRRQCSFWRSQSFGAEFWWSN</sequence>
<evidence type="ECO:0000313" key="2">
    <source>
        <dbReference type="Proteomes" id="UP001190700"/>
    </source>
</evidence>
<dbReference type="SUPFAM" id="SSF53474">
    <property type="entry name" value="alpha/beta-Hydrolases"/>
    <property type="match status" value="1"/>
</dbReference>
<organism evidence="1 2">
    <name type="scientific">Cymbomonas tetramitiformis</name>
    <dbReference type="NCBI Taxonomy" id="36881"/>
    <lineage>
        <taxon>Eukaryota</taxon>
        <taxon>Viridiplantae</taxon>
        <taxon>Chlorophyta</taxon>
        <taxon>Pyramimonadophyceae</taxon>
        <taxon>Pyramimonadales</taxon>
        <taxon>Pyramimonadaceae</taxon>
        <taxon>Cymbomonas</taxon>
    </lineage>
</organism>
<dbReference type="Proteomes" id="UP001190700">
    <property type="component" value="Unassembled WGS sequence"/>
</dbReference>